<dbReference type="PROSITE" id="PS50893">
    <property type="entry name" value="ABC_TRANSPORTER_2"/>
    <property type="match status" value="1"/>
</dbReference>
<reference evidence="7 8" key="1">
    <citation type="journal article" date="2019" name="Int. J. Syst. Evol. Microbiol.">
        <title>The Global Catalogue of Microorganisms (GCM) 10K type strain sequencing project: providing services to taxonomists for standard genome sequencing and annotation.</title>
        <authorList>
            <consortium name="The Broad Institute Genomics Platform"/>
            <consortium name="The Broad Institute Genome Sequencing Center for Infectious Disease"/>
            <person name="Wu L."/>
            <person name="Ma J."/>
        </authorList>
    </citation>
    <scope>NUCLEOTIDE SEQUENCE [LARGE SCALE GENOMIC DNA]</scope>
    <source>
        <strain evidence="7 8">JCM 16009</strain>
    </source>
</reference>
<proteinExistence type="inferred from homology"/>
<dbReference type="SUPFAM" id="SSF52540">
    <property type="entry name" value="P-loop containing nucleoside triphosphate hydrolases"/>
    <property type="match status" value="1"/>
</dbReference>
<accession>A0ABN2MZA3</accession>
<keyword evidence="5" id="KW-0029">Amino-acid transport</keyword>
<dbReference type="PANTHER" id="PTHR43820">
    <property type="entry name" value="HIGH-AFFINITY BRANCHED-CHAIN AMINO ACID TRANSPORT ATP-BINDING PROTEIN LIVF"/>
    <property type="match status" value="1"/>
</dbReference>
<sequence length="233" mass="24742">MRDTVLELTDLQVEYGRVRAVQGLTLQVRRGQIVALLGPNGAGKSSTLRAISGVAPVRAGSIRTGGQDITRASAHEIVKAGIAHVPEGREIFTALTVRENLELGATTRGTTDQLDYVHTLFPRLAERRSQKAGTLSGGEQQMLAVGRALMSKPGILLLDEPSMGLAPIVIRELLARMKEIASEGLSILLVEQNAAVSLPLADHVYVMATGRLRASGEPGEFEDAAVLAATYLG</sequence>
<dbReference type="PROSITE" id="PS00211">
    <property type="entry name" value="ABC_TRANSPORTER_1"/>
    <property type="match status" value="1"/>
</dbReference>
<keyword evidence="3" id="KW-0547">Nucleotide-binding</keyword>
<evidence type="ECO:0000313" key="8">
    <source>
        <dbReference type="Proteomes" id="UP001500449"/>
    </source>
</evidence>
<dbReference type="InterPro" id="IPR027417">
    <property type="entry name" value="P-loop_NTPase"/>
</dbReference>
<dbReference type="Gene3D" id="3.40.50.300">
    <property type="entry name" value="P-loop containing nucleotide triphosphate hydrolases"/>
    <property type="match status" value="1"/>
</dbReference>
<evidence type="ECO:0000259" key="6">
    <source>
        <dbReference type="PROSITE" id="PS50893"/>
    </source>
</evidence>
<evidence type="ECO:0000256" key="1">
    <source>
        <dbReference type="ARBA" id="ARBA00005417"/>
    </source>
</evidence>
<dbReference type="EMBL" id="BAAAQK010000005">
    <property type="protein sequence ID" value="GAA1845404.1"/>
    <property type="molecule type" value="Genomic_DNA"/>
</dbReference>
<dbReference type="PANTHER" id="PTHR43820:SF4">
    <property type="entry name" value="HIGH-AFFINITY BRANCHED-CHAIN AMINO ACID TRANSPORT ATP-BINDING PROTEIN LIVF"/>
    <property type="match status" value="1"/>
</dbReference>
<keyword evidence="4 7" id="KW-0067">ATP-binding</keyword>
<dbReference type="InterPro" id="IPR017871">
    <property type="entry name" value="ABC_transporter-like_CS"/>
</dbReference>
<protein>
    <submittedName>
        <fullName evidence="7">ABC transporter ATP-binding protein</fullName>
    </submittedName>
</protein>
<dbReference type="InterPro" id="IPR052156">
    <property type="entry name" value="BCAA_Transport_ATP-bd_LivF"/>
</dbReference>
<keyword evidence="8" id="KW-1185">Reference proteome</keyword>
<name>A0ABN2MZA3_9PSEU</name>
<dbReference type="SMART" id="SM00382">
    <property type="entry name" value="AAA"/>
    <property type="match status" value="1"/>
</dbReference>
<dbReference type="GO" id="GO:0005524">
    <property type="term" value="F:ATP binding"/>
    <property type="evidence" value="ECO:0007669"/>
    <property type="project" value="UniProtKB-KW"/>
</dbReference>
<dbReference type="CDD" id="cd03224">
    <property type="entry name" value="ABC_TM1139_LivF_branched"/>
    <property type="match status" value="1"/>
</dbReference>
<comment type="caution">
    <text evidence="7">The sequence shown here is derived from an EMBL/GenBank/DDBJ whole genome shotgun (WGS) entry which is preliminary data.</text>
</comment>
<dbReference type="InterPro" id="IPR003593">
    <property type="entry name" value="AAA+_ATPase"/>
</dbReference>
<comment type="similarity">
    <text evidence="1">Belongs to the ABC transporter superfamily.</text>
</comment>
<organism evidence="7 8">
    <name type="scientific">Pseudonocardia ailaonensis</name>
    <dbReference type="NCBI Taxonomy" id="367279"/>
    <lineage>
        <taxon>Bacteria</taxon>
        <taxon>Bacillati</taxon>
        <taxon>Actinomycetota</taxon>
        <taxon>Actinomycetes</taxon>
        <taxon>Pseudonocardiales</taxon>
        <taxon>Pseudonocardiaceae</taxon>
        <taxon>Pseudonocardia</taxon>
    </lineage>
</organism>
<dbReference type="InterPro" id="IPR003439">
    <property type="entry name" value="ABC_transporter-like_ATP-bd"/>
</dbReference>
<dbReference type="Proteomes" id="UP001500449">
    <property type="component" value="Unassembled WGS sequence"/>
</dbReference>
<evidence type="ECO:0000256" key="5">
    <source>
        <dbReference type="ARBA" id="ARBA00022970"/>
    </source>
</evidence>
<evidence type="ECO:0000256" key="4">
    <source>
        <dbReference type="ARBA" id="ARBA00022840"/>
    </source>
</evidence>
<feature type="domain" description="ABC transporter" evidence="6">
    <location>
        <begin position="6"/>
        <end position="232"/>
    </location>
</feature>
<evidence type="ECO:0000313" key="7">
    <source>
        <dbReference type="EMBL" id="GAA1845404.1"/>
    </source>
</evidence>
<dbReference type="Pfam" id="PF00005">
    <property type="entry name" value="ABC_tran"/>
    <property type="match status" value="1"/>
</dbReference>
<dbReference type="RefSeq" id="WP_344415932.1">
    <property type="nucleotide sequence ID" value="NZ_BAAAQK010000005.1"/>
</dbReference>
<gene>
    <name evidence="7" type="ORF">GCM10009836_26170</name>
</gene>
<keyword evidence="2" id="KW-0813">Transport</keyword>
<evidence type="ECO:0000256" key="2">
    <source>
        <dbReference type="ARBA" id="ARBA00022448"/>
    </source>
</evidence>
<evidence type="ECO:0000256" key="3">
    <source>
        <dbReference type="ARBA" id="ARBA00022741"/>
    </source>
</evidence>